<dbReference type="Proteomes" id="UP000289132">
    <property type="component" value="Unassembled WGS sequence"/>
</dbReference>
<dbReference type="EMBL" id="PDKD01000207">
    <property type="protein sequence ID" value="RXJ85264.1"/>
    <property type="molecule type" value="Genomic_DNA"/>
</dbReference>
<keyword evidence="2" id="KW-1185">Reference proteome</keyword>
<evidence type="ECO:0000313" key="1">
    <source>
        <dbReference type="EMBL" id="RXJ85264.1"/>
    </source>
</evidence>
<name>A0ABY0ETJ0_9BACT</name>
<comment type="caution">
    <text evidence="1">The sequence shown here is derived from an EMBL/GenBank/DDBJ whole genome shotgun (WGS) entry which is preliminary data.</text>
</comment>
<gene>
    <name evidence="1" type="ORF">CRU87_10785</name>
</gene>
<dbReference type="InterPro" id="IPR006311">
    <property type="entry name" value="TAT_signal"/>
</dbReference>
<reference evidence="1 2" key="1">
    <citation type="submission" date="2017-10" db="EMBL/GenBank/DDBJ databases">
        <title>Genomics of the genus Arcobacter.</title>
        <authorList>
            <person name="Perez-Cataluna A."/>
            <person name="Figueras M.J."/>
        </authorList>
    </citation>
    <scope>NUCLEOTIDE SEQUENCE [LARGE SCALE GENOMIC DNA]</scope>
    <source>
        <strain evidence="1 2">LMG 25534</strain>
    </source>
</reference>
<organism evidence="1 2">
    <name type="scientific">Aliarcobacter trophiarum LMG 25534</name>
    <dbReference type="NCBI Taxonomy" id="1032241"/>
    <lineage>
        <taxon>Bacteria</taxon>
        <taxon>Pseudomonadati</taxon>
        <taxon>Campylobacterota</taxon>
        <taxon>Epsilonproteobacteria</taxon>
        <taxon>Campylobacterales</taxon>
        <taxon>Arcobacteraceae</taxon>
        <taxon>Aliarcobacter</taxon>
    </lineage>
</organism>
<feature type="non-terminal residue" evidence="1">
    <location>
        <position position="83"/>
    </location>
</feature>
<dbReference type="PROSITE" id="PS51318">
    <property type="entry name" value="TAT"/>
    <property type="match status" value="1"/>
</dbReference>
<sequence>MANNELEKVLDVLDSELKKQGLSRREALKVAGLGSAAFLMGSTEVEAATLNASDVKAKIVIVGGGLSGVATAARLTNSLSNPD</sequence>
<evidence type="ECO:0000313" key="2">
    <source>
        <dbReference type="Proteomes" id="UP000289132"/>
    </source>
</evidence>
<proteinExistence type="predicted"/>
<accession>A0ABY0ETJ0</accession>
<protein>
    <submittedName>
        <fullName evidence="1">Sulfide:quinone reductase</fullName>
    </submittedName>
</protein>